<name>A0A3N4IPE6_ASCIM</name>
<proteinExistence type="predicted"/>
<keyword evidence="1" id="KW-0732">Signal</keyword>
<gene>
    <name evidence="2" type="ORF">BJ508DRAFT_300855</name>
</gene>
<dbReference type="STRING" id="1160509.A0A3N4IPE6"/>
<dbReference type="Proteomes" id="UP000275078">
    <property type="component" value="Unassembled WGS sequence"/>
</dbReference>
<dbReference type="AlphaFoldDB" id="A0A3N4IPE6"/>
<feature type="chain" id="PRO_5018279605" description="Ubiquitin 3 binding protein But2 C-terminal domain-containing protein" evidence="1">
    <location>
        <begin position="26"/>
        <end position="176"/>
    </location>
</feature>
<keyword evidence="3" id="KW-1185">Reference proteome</keyword>
<evidence type="ECO:0008006" key="4">
    <source>
        <dbReference type="Google" id="ProtNLM"/>
    </source>
</evidence>
<dbReference type="OrthoDB" id="2727297at2759"/>
<accession>A0A3N4IPE6</accession>
<dbReference type="EMBL" id="ML119646">
    <property type="protein sequence ID" value="RPA87605.1"/>
    <property type="molecule type" value="Genomic_DNA"/>
</dbReference>
<evidence type="ECO:0000256" key="1">
    <source>
        <dbReference type="SAM" id="SignalP"/>
    </source>
</evidence>
<organism evidence="2 3">
    <name type="scientific">Ascobolus immersus RN42</name>
    <dbReference type="NCBI Taxonomy" id="1160509"/>
    <lineage>
        <taxon>Eukaryota</taxon>
        <taxon>Fungi</taxon>
        <taxon>Dikarya</taxon>
        <taxon>Ascomycota</taxon>
        <taxon>Pezizomycotina</taxon>
        <taxon>Pezizomycetes</taxon>
        <taxon>Pezizales</taxon>
        <taxon>Ascobolaceae</taxon>
        <taxon>Ascobolus</taxon>
    </lineage>
</organism>
<evidence type="ECO:0000313" key="2">
    <source>
        <dbReference type="EMBL" id="RPA87605.1"/>
    </source>
</evidence>
<reference evidence="2 3" key="1">
    <citation type="journal article" date="2018" name="Nat. Ecol. Evol.">
        <title>Pezizomycetes genomes reveal the molecular basis of ectomycorrhizal truffle lifestyle.</title>
        <authorList>
            <person name="Murat C."/>
            <person name="Payen T."/>
            <person name="Noel B."/>
            <person name="Kuo A."/>
            <person name="Morin E."/>
            <person name="Chen J."/>
            <person name="Kohler A."/>
            <person name="Krizsan K."/>
            <person name="Balestrini R."/>
            <person name="Da Silva C."/>
            <person name="Montanini B."/>
            <person name="Hainaut M."/>
            <person name="Levati E."/>
            <person name="Barry K.W."/>
            <person name="Belfiori B."/>
            <person name="Cichocki N."/>
            <person name="Clum A."/>
            <person name="Dockter R.B."/>
            <person name="Fauchery L."/>
            <person name="Guy J."/>
            <person name="Iotti M."/>
            <person name="Le Tacon F."/>
            <person name="Lindquist E.A."/>
            <person name="Lipzen A."/>
            <person name="Malagnac F."/>
            <person name="Mello A."/>
            <person name="Molinier V."/>
            <person name="Miyauchi S."/>
            <person name="Poulain J."/>
            <person name="Riccioni C."/>
            <person name="Rubini A."/>
            <person name="Sitrit Y."/>
            <person name="Splivallo R."/>
            <person name="Traeger S."/>
            <person name="Wang M."/>
            <person name="Zifcakova L."/>
            <person name="Wipf D."/>
            <person name="Zambonelli A."/>
            <person name="Paolocci F."/>
            <person name="Nowrousian M."/>
            <person name="Ottonello S."/>
            <person name="Baldrian P."/>
            <person name="Spatafora J.W."/>
            <person name="Henrissat B."/>
            <person name="Nagy L.G."/>
            <person name="Aury J.M."/>
            <person name="Wincker P."/>
            <person name="Grigoriev I.V."/>
            <person name="Bonfante P."/>
            <person name="Martin F.M."/>
        </authorList>
    </citation>
    <scope>NUCLEOTIDE SEQUENCE [LARGE SCALE GENOMIC DNA]</scope>
    <source>
        <strain evidence="2 3">RN42</strain>
    </source>
</reference>
<evidence type="ECO:0000313" key="3">
    <source>
        <dbReference type="Proteomes" id="UP000275078"/>
    </source>
</evidence>
<protein>
    <recommendedName>
        <fullName evidence="4">Ubiquitin 3 binding protein But2 C-terminal domain-containing protein</fullName>
    </recommendedName>
</protein>
<feature type="signal peptide" evidence="1">
    <location>
        <begin position="1"/>
        <end position="25"/>
    </location>
</feature>
<sequence>MSTKMILFLTYTALLCLRFASLVQAAAIPGPSQVEIREVSPDQIPLRLRTAKNPAFDVLAYKLPEVSSRISVTDQHRRLGVYICRDPFFSGRCFHFFTSPHTCIQLDPEINDQASSIGPDDNAVCLFSMVYHSFGGCREGRQNSFVISTPGVPDLREWGYPENGIWNKDISSYRCQ</sequence>